<proteinExistence type="inferred from homology"/>
<evidence type="ECO:0000313" key="12">
    <source>
        <dbReference type="WBParaSite" id="PTRK_0000657400.1"/>
    </source>
</evidence>
<dbReference type="PANTHER" id="PTHR21290">
    <property type="entry name" value="SPHINGOMYELIN SYNTHETASE"/>
    <property type="match status" value="1"/>
</dbReference>
<evidence type="ECO:0000256" key="5">
    <source>
        <dbReference type="ARBA" id="ARBA00022919"/>
    </source>
</evidence>
<comment type="similarity">
    <text evidence="2">Belongs to the sphingomyelin synthase family.</text>
</comment>
<dbReference type="STRING" id="131310.A0A0N4ZFP4"/>
<evidence type="ECO:0000256" key="8">
    <source>
        <dbReference type="ARBA" id="ARBA00023136"/>
    </source>
</evidence>
<dbReference type="GO" id="GO:0000139">
    <property type="term" value="C:Golgi membrane"/>
    <property type="evidence" value="ECO:0007669"/>
    <property type="project" value="TreeGrafter"/>
</dbReference>
<keyword evidence="5" id="KW-0746">Sphingolipid metabolism</keyword>
<keyword evidence="11" id="KW-1185">Reference proteome</keyword>
<evidence type="ECO:0000259" key="10">
    <source>
        <dbReference type="Pfam" id="PF14360"/>
    </source>
</evidence>
<dbReference type="Proteomes" id="UP000038045">
    <property type="component" value="Unplaced"/>
</dbReference>
<evidence type="ECO:0000256" key="2">
    <source>
        <dbReference type="ARBA" id="ARBA00005441"/>
    </source>
</evidence>
<feature type="transmembrane region" description="Helical" evidence="9">
    <location>
        <begin position="70"/>
        <end position="96"/>
    </location>
</feature>
<feature type="transmembrane region" description="Helical" evidence="9">
    <location>
        <begin position="198"/>
        <end position="218"/>
    </location>
</feature>
<keyword evidence="4 9" id="KW-0812">Transmembrane</keyword>
<dbReference type="GO" id="GO:0033188">
    <property type="term" value="F:sphingomyelin synthase activity"/>
    <property type="evidence" value="ECO:0007669"/>
    <property type="project" value="TreeGrafter"/>
</dbReference>
<dbReference type="AlphaFoldDB" id="A0A0N4ZFP4"/>
<dbReference type="Pfam" id="PF14360">
    <property type="entry name" value="PAP2_C"/>
    <property type="match status" value="1"/>
</dbReference>
<dbReference type="WBParaSite" id="PTRK_0000657400.1">
    <property type="protein sequence ID" value="PTRK_0000657400.1"/>
    <property type="gene ID" value="PTRK_0000657400"/>
</dbReference>
<evidence type="ECO:0000256" key="4">
    <source>
        <dbReference type="ARBA" id="ARBA00022692"/>
    </source>
</evidence>
<evidence type="ECO:0000256" key="6">
    <source>
        <dbReference type="ARBA" id="ARBA00022989"/>
    </source>
</evidence>
<dbReference type="PANTHER" id="PTHR21290:SF25">
    <property type="entry name" value="SPHINGOMYELIN SYNTHASE-RELATED PROTEIN 1"/>
    <property type="match status" value="1"/>
</dbReference>
<evidence type="ECO:0000313" key="11">
    <source>
        <dbReference type="Proteomes" id="UP000038045"/>
    </source>
</evidence>
<dbReference type="GO" id="GO:0005789">
    <property type="term" value="C:endoplasmic reticulum membrane"/>
    <property type="evidence" value="ECO:0007669"/>
    <property type="project" value="TreeGrafter"/>
</dbReference>
<comment type="subcellular location">
    <subcellularLocation>
        <location evidence="1">Membrane</location>
        <topology evidence="1">Multi-pass membrane protein</topology>
    </subcellularLocation>
</comment>
<keyword evidence="6 9" id="KW-1133">Transmembrane helix</keyword>
<dbReference type="InterPro" id="IPR045221">
    <property type="entry name" value="Sphingomyelin_synth-like"/>
</dbReference>
<sequence>MFDRKNTSTERAPKNGENDNWVKCFIKMIISFTICIITLFITSFTMVLVHEKVPDMEKYPSLPDIILDNLPYVPSAFVASEWCIVCLMFIFFTLLFFHRHRMIILRRILIIASIVYLLRCVTMYVTSLSVPGFHLDCKSKTFNSFGERFKEAFNIFIHMGSSIGGVTTCGDYMFSGHTTALTLLNFTIVEYTNNNFRILHLITYLLNIVGIFCILLAHEHYTIDVIIAFYISSRIFLHYHIYAYNYIPSTQKVSNFCVIRYISNHLEINGHGKLENKLEFPFKWVYISMCIKKLKECKYKYNKSSLYKENVAEFMPEKYESQISYIV</sequence>
<feature type="transmembrane region" description="Helical" evidence="9">
    <location>
        <begin position="225"/>
        <end position="247"/>
    </location>
</feature>
<dbReference type="GO" id="GO:0047493">
    <property type="term" value="F:ceramide cholinephosphotransferase activity"/>
    <property type="evidence" value="ECO:0007669"/>
    <property type="project" value="TreeGrafter"/>
</dbReference>
<organism evidence="11 12">
    <name type="scientific">Parastrongyloides trichosuri</name>
    <name type="common">Possum-specific nematode worm</name>
    <dbReference type="NCBI Taxonomy" id="131310"/>
    <lineage>
        <taxon>Eukaryota</taxon>
        <taxon>Metazoa</taxon>
        <taxon>Ecdysozoa</taxon>
        <taxon>Nematoda</taxon>
        <taxon>Chromadorea</taxon>
        <taxon>Rhabditida</taxon>
        <taxon>Tylenchina</taxon>
        <taxon>Panagrolaimomorpha</taxon>
        <taxon>Strongyloidoidea</taxon>
        <taxon>Strongyloididae</taxon>
        <taxon>Parastrongyloides</taxon>
    </lineage>
</organism>
<protein>
    <submittedName>
        <fullName evidence="12">PAP2_C domain-containing protein</fullName>
    </submittedName>
</protein>
<dbReference type="InterPro" id="IPR025749">
    <property type="entry name" value="Sphingomyelin_synth-like_dom"/>
</dbReference>
<feature type="transmembrane region" description="Helical" evidence="9">
    <location>
        <begin position="108"/>
        <end position="126"/>
    </location>
</feature>
<keyword evidence="7" id="KW-0443">Lipid metabolism</keyword>
<evidence type="ECO:0000256" key="3">
    <source>
        <dbReference type="ARBA" id="ARBA00022679"/>
    </source>
</evidence>
<evidence type="ECO:0000256" key="7">
    <source>
        <dbReference type="ARBA" id="ARBA00023098"/>
    </source>
</evidence>
<feature type="transmembrane region" description="Helical" evidence="9">
    <location>
        <begin position="21"/>
        <end position="50"/>
    </location>
</feature>
<dbReference type="GO" id="GO:0046513">
    <property type="term" value="P:ceramide biosynthetic process"/>
    <property type="evidence" value="ECO:0007669"/>
    <property type="project" value="TreeGrafter"/>
</dbReference>
<name>A0A0N4ZFP4_PARTI</name>
<accession>A0A0N4ZFP4</accession>
<keyword evidence="3" id="KW-0808">Transferase</keyword>
<reference evidence="12" key="1">
    <citation type="submission" date="2017-02" db="UniProtKB">
        <authorList>
            <consortium name="WormBaseParasite"/>
        </authorList>
    </citation>
    <scope>IDENTIFICATION</scope>
</reference>
<dbReference type="GO" id="GO:0005886">
    <property type="term" value="C:plasma membrane"/>
    <property type="evidence" value="ECO:0007669"/>
    <property type="project" value="TreeGrafter"/>
</dbReference>
<evidence type="ECO:0000256" key="9">
    <source>
        <dbReference type="SAM" id="Phobius"/>
    </source>
</evidence>
<keyword evidence="8 9" id="KW-0472">Membrane</keyword>
<evidence type="ECO:0000256" key="1">
    <source>
        <dbReference type="ARBA" id="ARBA00004141"/>
    </source>
</evidence>
<feature type="domain" description="Sphingomyelin synthase-like" evidence="10">
    <location>
        <begin position="168"/>
        <end position="240"/>
    </location>
</feature>